<feature type="transmembrane region" description="Helical" evidence="1">
    <location>
        <begin position="162"/>
        <end position="180"/>
    </location>
</feature>
<reference evidence="4" key="1">
    <citation type="submission" date="2014-03" db="EMBL/GenBank/DDBJ databases">
        <authorList>
            <person name="Aksoy S."/>
            <person name="Warren W."/>
            <person name="Wilson R.K."/>
        </authorList>
    </citation>
    <scope>NUCLEOTIDE SEQUENCE [LARGE SCALE GENOMIC DNA]</scope>
    <source>
        <strain evidence="4">IAEA</strain>
    </source>
</reference>
<accession>A0A1A9WLG9</accession>
<evidence type="ECO:0000256" key="2">
    <source>
        <dbReference type="SAM" id="SignalP"/>
    </source>
</evidence>
<keyword evidence="1" id="KW-0472">Membrane</keyword>
<evidence type="ECO:0000256" key="1">
    <source>
        <dbReference type="SAM" id="Phobius"/>
    </source>
</evidence>
<reference evidence="3" key="2">
    <citation type="submission" date="2020-05" db="UniProtKB">
        <authorList>
            <consortium name="EnsemblMetazoa"/>
        </authorList>
    </citation>
    <scope>IDENTIFICATION</scope>
    <source>
        <strain evidence="3">IAEA</strain>
    </source>
</reference>
<dbReference type="AlphaFoldDB" id="A0A1A9WLG9"/>
<keyword evidence="1" id="KW-0812">Transmembrane</keyword>
<keyword evidence="2" id="KW-0732">Signal</keyword>
<evidence type="ECO:0000313" key="3">
    <source>
        <dbReference type="EnsemblMetazoa" id="GBRI023955-PA"/>
    </source>
</evidence>
<protein>
    <submittedName>
        <fullName evidence="3">Uncharacterized protein</fullName>
    </submittedName>
</protein>
<dbReference type="VEuPathDB" id="VectorBase:GBRI023955"/>
<proteinExistence type="predicted"/>
<organism evidence="3 4">
    <name type="scientific">Glossina brevipalpis</name>
    <dbReference type="NCBI Taxonomy" id="37001"/>
    <lineage>
        <taxon>Eukaryota</taxon>
        <taxon>Metazoa</taxon>
        <taxon>Ecdysozoa</taxon>
        <taxon>Arthropoda</taxon>
        <taxon>Hexapoda</taxon>
        <taxon>Insecta</taxon>
        <taxon>Pterygota</taxon>
        <taxon>Neoptera</taxon>
        <taxon>Endopterygota</taxon>
        <taxon>Diptera</taxon>
        <taxon>Brachycera</taxon>
        <taxon>Muscomorpha</taxon>
        <taxon>Hippoboscoidea</taxon>
        <taxon>Glossinidae</taxon>
        <taxon>Glossina</taxon>
    </lineage>
</organism>
<sequence length="274" mass="30956">MKHIKSWKRNLLLITAILSTGKAVCAIKLSQIKPQIIETNITIASGANSDRILTNVDDNEILESTSVQLADDHDDDNHDDDDESILSTAWNVMRRMWHWIKNDLSKSLWHNQSNISSTDVGDGRTFGKIRRLQMALIPLAFKFGVLFTMVAFLVMLGMKTLFLVKTLVLINATALLAKFLTLKFPQTQEHYLTSSSAYGWSPHSQTGWPALGSLHHGKEIHLHIHGGNVDTLSPQISPYSVNGINHRPGWERKLETFNEPNEQKIPLNLKQIYK</sequence>
<dbReference type="EnsemblMetazoa" id="GBRI023955-RA">
    <property type="protein sequence ID" value="GBRI023955-PA"/>
    <property type="gene ID" value="GBRI023955"/>
</dbReference>
<feature type="chain" id="PRO_5008400428" evidence="2">
    <location>
        <begin position="27"/>
        <end position="274"/>
    </location>
</feature>
<evidence type="ECO:0000313" key="4">
    <source>
        <dbReference type="Proteomes" id="UP000091820"/>
    </source>
</evidence>
<keyword evidence="1" id="KW-1133">Transmembrane helix</keyword>
<name>A0A1A9WLG9_9MUSC</name>
<keyword evidence="4" id="KW-1185">Reference proteome</keyword>
<feature type="transmembrane region" description="Helical" evidence="1">
    <location>
        <begin position="134"/>
        <end position="155"/>
    </location>
</feature>
<dbReference type="Proteomes" id="UP000091820">
    <property type="component" value="Unassembled WGS sequence"/>
</dbReference>
<feature type="signal peptide" evidence="2">
    <location>
        <begin position="1"/>
        <end position="26"/>
    </location>
</feature>